<dbReference type="PaxDb" id="2850-Phatr49226"/>
<evidence type="ECO:0000313" key="3">
    <source>
        <dbReference type="Proteomes" id="UP000000759"/>
    </source>
</evidence>
<sequence>MCLIVRCRASQPKTAPGDGLERGWVSRLISFLLICRFGHCAVSLQCSLHTRLLVHVKTEITVTVNFSVPLHPSRKPSRDPFPERPQLRLAFALAQPPEMVNFHSTRIPYGVAAFLCLHQITGAFQVSYGNRRWTRQSTVVPNSPERRVTLRVPYSRSTVQRLPTPLLQTYSDDVLYDEDGDEEPPFQATTDLVVKETSLVLKRVSWFSWWSQIILTTVSAVILSFSRSVVGRNATVGPVPSFLLSGAGVLISACSIIWTWGNGARLSRRLLRRPTTRSQAADMFRRAVRVGVTLNLIGLLVTLLAAEEIVGALAIKVLTNRNFGPQAALLGSVEGQLQPLDILVVQANTNTLLSHFCSLVSLLYLSDKIRQLGLPPSTAEVPRQRKP</sequence>
<evidence type="ECO:0000313" key="2">
    <source>
        <dbReference type="EMBL" id="EEC44516.1"/>
    </source>
</evidence>
<gene>
    <name evidence="2" type="ORF">PHATRDRAFT_49226</name>
</gene>
<keyword evidence="1" id="KW-1133">Transmembrane helix</keyword>
<dbReference type="OrthoDB" id="5900at2759"/>
<keyword evidence="1" id="KW-0812">Transmembrane</keyword>
<keyword evidence="3" id="KW-1185">Reference proteome</keyword>
<keyword evidence="1" id="KW-0472">Membrane</keyword>
<dbReference type="AlphaFoldDB" id="B7G9W6"/>
<dbReference type="Pfam" id="PF12263">
    <property type="entry name" value="DUF3611"/>
    <property type="match status" value="1"/>
</dbReference>
<reference evidence="2 3" key="1">
    <citation type="journal article" date="2008" name="Nature">
        <title>The Phaeodactylum genome reveals the evolutionary history of diatom genomes.</title>
        <authorList>
            <person name="Bowler C."/>
            <person name="Allen A.E."/>
            <person name="Badger J.H."/>
            <person name="Grimwood J."/>
            <person name="Jabbari K."/>
            <person name="Kuo A."/>
            <person name="Maheswari U."/>
            <person name="Martens C."/>
            <person name="Maumus F."/>
            <person name="Otillar R.P."/>
            <person name="Rayko E."/>
            <person name="Salamov A."/>
            <person name="Vandepoele K."/>
            <person name="Beszteri B."/>
            <person name="Gruber A."/>
            <person name="Heijde M."/>
            <person name="Katinka M."/>
            <person name="Mock T."/>
            <person name="Valentin K."/>
            <person name="Verret F."/>
            <person name="Berges J.A."/>
            <person name="Brownlee C."/>
            <person name="Cadoret J.P."/>
            <person name="Chiovitti A."/>
            <person name="Choi C.J."/>
            <person name="Coesel S."/>
            <person name="De Martino A."/>
            <person name="Detter J.C."/>
            <person name="Durkin C."/>
            <person name="Falciatore A."/>
            <person name="Fournet J."/>
            <person name="Haruta M."/>
            <person name="Huysman M.J."/>
            <person name="Jenkins B.D."/>
            <person name="Jiroutova K."/>
            <person name="Jorgensen R.E."/>
            <person name="Joubert Y."/>
            <person name="Kaplan A."/>
            <person name="Kroger N."/>
            <person name="Kroth P.G."/>
            <person name="La Roche J."/>
            <person name="Lindquist E."/>
            <person name="Lommer M."/>
            <person name="Martin-Jezequel V."/>
            <person name="Lopez P.J."/>
            <person name="Lucas S."/>
            <person name="Mangogna M."/>
            <person name="McGinnis K."/>
            <person name="Medlin L.K."/>
            <person name="Montsant A."/>
            <person name="Oudot-Le Secq M.P."/>
            <person name="Napoli C."/>
            <person name="Obornik M."/>
            <person name="Parker M.S."/>
            <person name="Petit J.L."/>
            <person name="Porcel B.M."/>
            <person name="Poulsen N."/>
            <person name="Robison M."/>
            <person name="Rychlewski L."/>
            <person name="Rynearson T.A."/>
            <person name="Schmutz J."/>
            <person name="Shapiro H."/>
            <person name="Siaut M."/>
            <person name="Stanley M."/>
            <person name="Sussman M.R."/>
            <person name="Taylor A.R."/>
            <person name="Vardi A."/>
            <person name="von Dassow P."/>
            <person name="Vyverman W."/>
            <person name="Willis A."/>
            <person name="Wyrwicz L.S."/>
            <person name="Rokhsar D.S."/>
            <person name="Weissenbach J."/>
            <person name="Armbrust E.V."/>
            <person name="Green B.R."/>
            <person name="Van de Peer Y."/>
            <person name="Grigoriev I.V."/>
        </authorList>
    </citation>
    <scope>NUCLEOTIDE SEQUENCE [LARGE SCALE GENOMIC DNA]</scope>
    <source>
        <strain evidence="2 3">CCAP 1055/1</strain>
    </source>
</reference>
<organism evidence="2 3">
    <name type="scientific">Phaeodactylum tricornutum (strain CCAP 1055/1)</name>
    <dbReference type="NCBI Taxonomy" id="556484"/>
    <lineage>
        <taxon>Eukaryota</taxon>
        <taxon>Sar</taxon>
        <taxon>Stramenopiles</taxon>
        <taxon>Ochrophyta</taxon>
        <taxon>Bacillariophyta</taxon>
        <taxon>Bacillariophyceae</taxon>
        <taxon>Bacillariophycidae</taxon>
        <taxon>Naviculales</taxon>
        <taxon>Phaeodactylaceae</taxon>
        <taxon>Phaeodactylum</taxon>
    </lineage>
</organism>
<accession>B7G9W6</accession>
<feature type="transmembrane region" description="Helical" evidence="1">
    <location>
        <begin position="242"/>
        <end position="266"/>
    </location>
</feature>
<protein>
    <submittedName>
        <fullName evidence="2">Uncharacterized protein</fullName>
    </submittedName>
</protein>
<dbReference type="eggNOG" id="ENOG502QTAI">
    <property type="taxonomic scope" value="Eukaryota"/>
</dbReference>
<dbReference type="KEGG" id="pti:PHATRDRAFT_49226"/>
<dbReference type="RefSeq" id="XP_002183847.1">
    <property type="nucleotide sequence ID" value="XM_002183811.1"/>
</dbReference>
<name>B7G9W6_PHATC</name>
<dbReference type="InterPro" id="IPR022051">
    <property type="entry name" value="DUF3611"/>
</dbReference>
<dbReference type="EMBL" id="CM000623">
    <property type="protein sequence ID" value="EEC44516.1"/>
    <property type="molecule type" value="Genomic_DNA"/>
</dbReference>
<reference evidence="3" key="2">
    <citation type="submission" date="2008-08" db="EMBL/GenBank/DDBJ databases">
        <authorList>
            <consortium name="Diatom Consortium"/>
            <person name="Grigoriev I."/>
            <person name="Grimwood J."/>
            <person name="Kuo A."/>
            <person name="Otillar R.P."/>
            <person name="Salamov A."/>
            <person name="Detter J.C."/>
            <person name="Lindquist E."/>
            <person name="Shapiro H."/>
            <person name="Lucas S."/>
            <person name="Glavina del Rio T."/>
            <person name="Pitluck S."/>
            <person name="Rokhsar D."/>
            <person name="Bowler C."/>
        </authorList>
    </citation>
    <scope>GENOME REANNOTATION</scope>
    <source>
        <strain evidence="3">CCAP 1055/1</strain>
    </source>
</reference>
<proteinExistence type="predicted"/>
<feature type="transmembrane region" description="Helical" evidence="1">
    <location>
        <begin position="287"/>
        <end position="306"/>
    </location>
</feature>
<dbReference type="PANTHER" id="PTHR34548">
    <property type="entry name" value="PROTEIN TIC 21, CHLOROPLASTIC"/>
    <property type="match status" value="1"/>
</dbReference>
<dbReference type="InParanoid" id="B7G9W6"/>
<evidence type="ECO:0000256" key="1">
    <source>
        <dbReference type="SAM" id="Phobius"/>
    </source>
</evidence>
<feature type="transmembrane region" description="Helical" evidence="1">
    <location>
        <begin position="209"/>
        <end position="230"/>
    </location>
</feature>
<dbReference type="PANTHER" id="PTHR34548:SF2">
    <property type="entry name" value="PROTEIN TIC 21, CHLOROPLASTIC"/>
    <property type="match status" value="1"/>
</dbReference>
<dbReference type="HOGENOM" id="CLU_964613_0_0_1"/>
<dbReference type="GeneID" id="7195528"/>
<dbReference type="STRING" id="556484.B7G9W6"/>
<dbReference type="Proteomes" id="UP000000759">
    <property type="component" value="Chromosome 21"/>
</dbReference>